<evidence type="ECO:0000259" key="14">
    <source>
        <dbReference type="PROSITE" id="PS50109"/>
    </source>
</evidence>
<evidence type="ECO:0000256" key="2">
    <source>
        <dbReference type="ARBA" id="ARBA00004651"/>
    </source>
</evidence>
<dbReference type="PROSITE" id="PS50109">
    <property type="entry name" value="HIS_KIN"/>
    <property type="match status" value="1"/>
</dbReference>
<dbReference type="InterPro" id="IPR036890">
    <property type="entry name" value="HATPase_C_sf"/>
</dbReference>
<dbReference type="InterPro" id="IPR004358">
    <property type="entry name" value="Sig_transdc_His_kin-like_C"/>
</dbReference>
<accession>A0ABN8KWP8</accession>
<keyword evidence="9" id="KW-0067">ATP-binding</keyword>
<dbReference type="GO" id="GO:0004673">
    <property type="term" value="F:protein histidine kinase activity"/>
    <property type="evidence" value="ECO:0007669"/>
    <property type="project" value="UniProtKB-EC"/>
</dbReference>
<dbReference type="Gene3D" id="3.30.565.10">
    <property type="entry name" value="Histidine kinase-like ATPase, C-terminal domain"/>
    <property type="match status" value="1"/>
</dbReference>
<keyword evidence="11" id="KW-0902">Two-component regulatory system</keyword>
<comment type="caution">
    <text evidence="15">The sequence shown here is derived from an EMBL/GenBank/DDBJ whole genome shotgun (WGS) entry which is preliminary data.</text>
</comment>
<evidence type="ECO:0000256" key="1">
    <source>
        <dbReference type="ARBA" id="ARBA00000085"/>
    </source>
</evidence>
<evidence type="ECO:0000256" key="5">
    <source>
        <dbReference type="ARBA" id="ARBA00022679"/>
    </source>
</evidence>
<evidence type="ECO:0000256" key="6">
    <source>
        <dbReference type="ARBA" id="ARBA00022692"/>
    </source>
</evidence>
<keyword evidence="12 13" id="KW-0472">Membrane</keyword>
<organism evidence="15 16">
    <name type="scientific">Neobacillus rhizosphaerae</name>
    <dbReference type="NCBI Taxonomy" id="2880965"/>
    <lineage>
        <taxon>Bacteria</taxon>
        <taxon>Bacillati</taxon>
        <taxon>Bacillota</taxon>
        <taxon>Bacilli</taxon>
        <taxon>Bacillales</taxon>
        <taxon>Bacillaceae</taxon>
        <taxon>Neobacillus</taxon>
    </lineage>
</organism>
<comment type="catalytic activity">
    <reaction evidence="1">
        <text>ATP + protein L-histidine = ADP + protein N-phospho-L-histidine.</text>
        <dbReference type="EC" id="2.7.13.3"/>
    </reaction>
</comment>
<dbReference type="SUPFAM" id="SSF55874">
    <property type="entry name" value="ATPase domain of HSP90 chaperone/DNA topoisomerase II/histidine kinase"/>
    <property type="match status" value="1"/>
</dbReference>
<evidence type="ECO:0000256" key="3">
    <source>
        <dbReference type="ARBA" id="ARBA00012438"/>
    </source>
</evidence>
<evidence type="ECO:0000256" key="11">
    <source>
        <dbReference type="ARBA" id="ARBA00023012"/>
    </source>
</evidence>
<dbReference type="InterPro" id="IPR005467">
    <property type="entry name" value="His_kinase_dom"/>
</dbReference>
<keyword evidence="4" id="KW-1003">Cell membrane</keyword>
<dbReference type="PRINTS" id="PR00344">
    <property type="entry name" value="BCTRLSENSOR"/>
</dbReference>
<feature type="transmembrane region" description="Helical" evidence="13">
    <location>
        <begin position="12"/>
        <end position="30"/>
    </location>
</feature>
<reference evidence="15" key="1">
    <citation type="submission" date="2022-04" db="EMBL/GenBank/DDBJ databases">
        <authorList>
            <person name="Criscuolo A."/>
        </authorList>
    </citation>
    <scope>NUCLEOTIDE SEQUENCE</scope>
    <source>
        <strain evidence="15">CIP111895</strain>
    </source>
</reference>
<evidence type="ECO:0000256" key="10">
    <source>
        <dbReference type="ARBA" id="ARBA00022989"/>
    </source>
</evidence>
<dbReference type="InterPro" id="IPR050351">
    <property type="entry name" value="BphY/WalK/GraS-like"/>
</dbReference>
<evidence type="ECO:0000256" key="9">
    <source>
        <dbReference type="ARBA" id="ARBA00022840"/>
    </source>
</evidence>
<evidence type="ECO:0000256" key="13">
    <source>
        <dbReference type="SAM" id="Phobius"/>
    </source>
</evidence>
<keyword evidence="10 13" id="KW-1133">Transmembrane helix</keyword>
<protein>
    <recommendedName>
        <fullName evidence="3">histidine kinase</fullName>
        <ecNumber evidence="3">2.7.13.3</ecNumber>
    </recommendedName>
</protein>
<evidence type="ECO:0000313" key="16">
    <source>
        <dbReference type="Proteomes" id="UP000838308"/>
    </source>
</evidence>
<feature type="transmembrane region" description="Helical" evidence="13">
    <location>
        <begin position="42"/>
        <end position="63"/>
    </location>
</feature>
<evidence type="ECO:0000256" key="7">
    <source>
        <dbReference type="ARBA" id="ARBA00022741"/>
    </source>
</evidence>
<keyword evidence="7" id="KW-0547">Nucleotide-binding</keyword>
<dbReference type="InterPro" id="IPR003594">
    <property type="entry name" value="HATPase_dom"/>
</dbReference>
<evidence type="ECO:0000256" key="4">
    <source>
        <dbReference type="ARBA" id="ARBA00022475"/>
    </source>
</evidence>
<feature type="domain" description="Histidine kinase" evidence="14">
    <location>
        <begin position="117"/>
        <end position="323"/>
    </location>
</feature>
<evidence type="ECO:0000256" key="12">
    <source>
        <dbReference type="ARBA" id="ARBA00023136"/>
    </source>
</evidence>
<dbReference type="Proteomes" id="UP000838308">
    <property type="component" value="Unassembled WGS sequence"/>
</dbReference>
<gene>
    <name evidence="15" type="primary">graS_2</name>
    <name evidence="15" type="ORF">BACCIP111895_04029</name>
</gene>
<dbReference type="EC" id="2.7.13.3" evidence="3"/>
<dbReference type="PANTHER" id="PTHR45453:SF2">
    <property type="entry name" value="HISTIDINE KINASE"/>
    <property type="match status" value="1"/>
</dbReference>
<name>A0ABN8KWP8_9BACI</name>
<dbReference type="SMART" id="SM00387">
    <property type="entry name" value="HATPase_c"/>
    <property type="match status" value="1"/>
</dbReference>
<keyword evidence="6 13" id="KW-0812">Transmembrane</keyword>
<keyword evidence="5 15" id="KW-0808">Transferase</keyword>
<evidence type="ECO:0000313" key="15">
    <source>
        <dbReference type="EMBL" id="CAH2716841.1"/>
    </source>
</evidence>
<keyword evidence="16" id="KW-1185">Reference proteome</keyword>
<proteinExistence type="predicted"/>
<dbReference type="Pfam" id="PF02518">
    <property type="entry name" value="HATPase_c"/>
    <property type="match status" value="1"/>
</dbReference>
<dbReference type="EMBL" id="CALBWS010000033">
    <property type="protein sequence ID" value="CAH2716841.1"/>
    <property type="molecule type" value="Genomic_DNA"/>
</dbReference>
<keyword evidence="8 15" id="KW-0418">Kinase</keyword>
<sequence>MNLKHYLFYQRRLIFTYIFIMTFMTIMIWVEPMLKIDISNLLYIQLVGAVLFSVYLLSEYFIINKHFKTVQRNLVRKAKTYEQHLFHSLLQKMEQHHQEMITEILQDKKVNLEFMTSWFHDIKTPISVSRLVIEQSDKSDAINSLEEEIDKIEAYVEQALYFVRSDHVHRDYLITEVDLSKVVHSAIRQHSKIFIKKKIQLDLQLIQIDILTDQKWLLYILSQLITNALKYTANQGKLSISMEEDQKETRLVIEDNGIGISKADIARVFDQGFTGENGRMFGSSTGMGLYLAKKLANKLGHGLTINSEENKFTAVTIHFPRLNDYYQMNEI</sequence>
<dbReference type="PANTHER" id="PTHR45453">
    <property type="entry name" value="PHOSPHATE REGULON SENSOR PROTEIN PHOR"/>
    <property type="match status" value="1"/>
</dbReference>
<evidence type="ECO:0000256" key="8">
    <source>
        <dbReference type="ARBA" id="ARBA00022777"/>
    </source>
</evidence>
<comment type="subcellular location">
    <subcellularLocation>
        <location evidence="2">Cell membrane</location>
        <topology evidence="2">Multi-pass membrane protein</topology>
    </subcellularLocation>
</comment>